<dbReference type="SUPFAM" id="SSF46785">
    <property type="entry name" value="Winged helix' DNA-binding domain"/>
    <property type="match status" value="1"/>
</dbReference>
<evidence type="ECO:0000313" key="5">
    <source>
        <dbReference type="EMBL" id="TKB44427.1"/>
    </source>
</evidence>
<dbReference type="GO" id="GO:0003677">
    <property type="term" value="F:DNA binding"/>
    <property type="evidence" value="ECO:0007669"/>
    <property type="project" value="UniProtKB-KW"/>
</dbReference>
<dbReference type="PANTHER" id="PTHR33154">
    <property type="entry name" value="TRANSCRIPTIONAL REGULATOR, ARSR FAMILY"/>
    <property type="match status" value="1"/>
</dbReference>
<sequence>MEINNIADNARQAANLLKLIGNEVRLMILCSLIENKLTVGQINERIDISQSALSQHLAKLRSDNLVECEKDGLSVYYHIANPVVIKIIHILQDEFCPSET</sequence>
<dbReference type="RefSeq" id="WP_136736444.1">
    <property type="nucleotide sequence ID" value="NZ_SWDB01000029.1"/>
</dbReference>
<dbReference type="OrthoDB" id="9796124at2"/>
<feature type="domain" description="HTH arsR-type" evidence="4">
    <location>
        <begin position="3"/>
        <end position="99"/>
    </location>
</feature>
<dbReference type="EMBL" id="SWDB01000029">
    <property type="protein sequence ID" value="TKB44427.1"/>
    <property type="molecule type" value="Genomic_DNA"/>
</dbReference>
<name>A0A4U1B3G0_9GAMM</name>
<dbReference type="NCBIfam" id="NF033788">
    <property type="entry name" value="HTH_metalloreg"/>
    <property type="match status" value="1"/>
</dbReference>
<gene>
    <name evidence="5" type="ORF">E8M12_12300</name>
</gene>
<evidence type="ECO:0000256" key="2">
    <source>
        <dbReference type="ARBA" id="ARBA00023125"/>
    </source>
</evidence>
<accession>A0A4U1B3G0</accession>
<reference evidence="5 6" key="1">
    <citation type="submission" date="2019-04" db="EMBL/GenBank/DDBJ databases">
        <title>Thalassotalea guangxiensis sp. nov., isolated from sediment of the coastal wetland.</title>
        <authorList>
            <person name="Zheng S."/>
            <person name="Zhang D."/>
        </authorList>
    </citation>
    <scope>NUCLEOTIDE SEQUENCE [LARGE SCALE GENOMIC DNA]</scope>
    <source>
        <strain evidence="5 6">ZS-4</strain>
    </source>
</reference>
<dbReference type="PANTHER" id="PTHR33154:SF28">
    <property type="entry name" value="HTH-TYPE TRANSCRIPTIONAL REGULATOR YGAV-RELATED"/>
    <property type="match status" value="1"/>
</dbReference>
<protein>
    <submittedName>
        <fullName evidence="5">Winged helix-turn-helix transcriptional regulator</fullName>
    </submittedName>
</protein>
<evidence type="ECO:0000256" key="3">
    <source>
        <dbReference type="ARBA" id="ARBA00023163"/>
    </source>
</evidence>
<dbReference type="PROSITE" id="PS50987">
    <property type="entry name" value="HTH_ARSR_2"/>
    <property type="match status" value="1"/>
</dbReference>
<keyword evidence="2" id="KW-0238">DNA-binding</keyword>
<dbReference type="Pfam" id="PF01022">
    <property type="entry name" value="HTH_5"/>
    <property type="match status" value="1"/>
</dbReference>
<evidence type="ECO:0000313" key="6">
    <source>
        <dbReference type="Proteomes" id="UP000307999"/>
    </source>
</evidence>
<keyword evidence="6" id="KW-1185">Reference proteome</keyword>
<evidence type="ECO:0000256" key="1">
    <source>
        <dbReference type="ARBA" id="ARBA00023015"/>
    </source>
</evidence>
<dbReference type="InterPro" id="IPR001845">
    <property type="entry name" value="HTH_ArsR_DNA-bd_dom"/>
</dbReference>
<dbReference type="Proteomes" id="UP000307999">
    <property type="component" value="Unassembled WGS sequence"/>
</dbReference>
<keyword evidence="1" id="KW-0805">Transcription regulation</keyword>
<proteinExistence type="predicted"/>
<dbReference type="InterPro" id="IPR051081">
    <property type="entry name" value="HTH_MetalResp_TranReg"/>
</dbReference>
<comment type="caution">
    <text evidence="5">The sequence shown here is derived from an EMBL/GenBank/DDBJ whole genome shotgun (WGS) entry which is preliminary data.</text>
</comment>
<dbReference type="InterPro" id="IPR036390">
    <property type="entry name" value="WH_DNA-bd_sf"/>
</dbReference>
<dbReference type="InterPro" id="IPR011991">
    <property type="entry name" value="ArsR-like_HTH"/>
</dbReference>
<dbReference type="SMART" id="SM00418">
    <property type="entry name" value="HTH_ARSR"/>
    <property type="match status" value="1"/>
</dbReference>
<dbReference type="GO" id="GO:0003700">
    <property type="term" value="F:DNA-binding transcription factor activity"/>
    <property type="evidence" value="ECO:0007669"/>
    <property type="project" value="InterPro"/>
</dbReference>
<keyword evidence="3" id="KW-0804">Transcription</keyword>
<dbReference type="Gene3D" id="1.10.10.10">
    <property type="entry name" value="Winged helix-like DNA-binding domain superfamily/Winged helix DNA-binding domain"/>
    <property type="match status" value="1"/>
</dbReference>
<dbReference type="AlphaFoldDB" id="A0A4U1B3G0"/>
<dbReference type="InterPro" id="IPR036388">
    <property type="entry name" value="WH-like_DNA-bd_sf"/>
</dbReference>
<dbReference type="PRINTS" id="PR00778">
    <property type="entry name" value="HTHARSR"/>
</dbReference>
<dbReference type="CDD" id="cd00090">
    <property type="entry name" value="HTH_ARSR"/>
    <property type="match status" value="1"/>
</dbReference>
<evidence type="ECO:0000259" key="4">
    <source>
        <dbReference type="PROSITE" id="PS50987"/>
    </source>
</evidence>
<organism evidence="5 6">
    <name type="scientific">Thalassotalea mangrovi</name>
    <dbReference type="NCBI Taxonomy" id="2572245"/>
    <lineage>
        <taxon>Bacteria</taxon>
        <taxon>Pseudomonadati</taxon>
        <taxon>Pseudomonadota</taxon>
        <taxon>Gammaproteobacteria</taxon>
        <taxon>Alteromonadales</taxon>
        <taxon>Colwelliaceae</taxon>
        <taxon>Thalassotalea</taxon>
    </lineage>
</organism>